<reference evidence="3 5" key="2">
    <citation type="journal article" date="2018" name="Plant J.">
        <title>The Physcomitrella patens chromosome-scale assembly reveals moss genome structure and evolution.</title>
        <authorList>
            <person name="Lang D."/>
            <person name="Ullrich K.K."/>
            <person name="Murat F."/>
            <person name="Fuchs J."/>
            <person name="Jenkins J."/>
            <person name="Haas F.B."/>
            <person name="Piednoel M."/>
            <person name="Gundlach H."/>
            <person name="Van Bel M."/>
            <person name="Meyberg R."/>
            <person name="Vives C."/>
            <person name="Morata J."/>
            <person name="Symeonidi A."/>
            <person name="Hiss M."/>
            <person name="Muchero W."/>
            <person name="Kamisugi Y."/>
            <person name="Saleh O."/>
            <person name="Blanc G."/>
            <person name="Decker E.L."/>
            <person name="van Gessel N."/>
            <person name="Grimwood J."/>
            <person name="Hayes R.D."/>
            <person name="Graham S.W."/>
            <person name="Gunter L.E."/>
            <person name="McDaniel S.F."/>
            <person name="Hoernstein S.N.W."/>
            <person name="Larsson A."/>
            <person name="Li F.W."/>
            <person name="Perroud P.F."/>
            <person name="Phillips J."/>
            <person name="Ranjan P."/>
            <person name="Rokshar D.S."/>
            <person name="Rothfels C.J."/>
            <person name="Schneider L."/>
            <person name="Shu S."/>
            <person name="Stevenson D.W."/>
            <person name="Thummler F."/>
            <person name="Tillich M."/>
            <person name="Villarreal Aguilar J.C."/>
            <person name="Widiez T."/>
            <person name="Wong G.K."/>
            <person name="Wymore A."/>
            <person name="Zhang Y."/>
            <person name="Zimmer A.D."/>
            <person name="Quatrano R.S."/>
            <person name="Mayer K.F.X."/>
            <person name="Goodstein D."/>
            <person name="Casacuberta J.M."/>
            <person name="Vandepoele K."/>
            <person name="Reski R."/>
            <person name="Cuming A.C."/>
            <person name="Tuskan G.A."/>
            <person name="Maumus F."/>
            <person name="Salse J."/>
            <person name="Schmutz J."/>
            <person name="Rensing S.A."/>
        </authorList>
    </citation>
    <scope>NUCLEOTIDE SEQUENCE [LARGE SCALE GENOMIC DNA]</scope>
    <source>
        <strain evidence="4 5">cv. Gransden 2004</strain>
    </source>
</reference>
<dbReference type="STRING" id="3218.A0A2K1LA12"/>
<dbReference type="AlphaFoldDB" id="A0A2K1LA12"/>
<evidence type="ECO:0000259" key="2">
    <source>
        <dbReference type="Pfam" id="PF16561"/>
    </source>
</evidence>
<dbReference type="EMBL" id="ABEU02000001">
    <property type="protein sequence ID" value="PNR62867.1"/>
    <property type="molecule type" value="Genomic_DNA"/>
</dbReference>
<dbReference type="GeneID" id="112289780"/>
<dbReference type="InterPro" id="IPR032640">
    <property type="entry name" value="AMPK1_CBM"/>
</dbReference>
<dbReference type="Gramene" id="Pp3c1_28320V3.2">
    <property type="protein sequence ID" value="Pp3c1_28320V3.2"/>
    <property type="gene ID" value="Pp3c1_28320"/>
</dbReference>
<sequence length="306" mass="34277">MATAFVTPLSTSHAVIDFGFRELKQVTCIRSCKYERNESAGTLWRSRFHQCKACFNLLRRPRNVGSTHLLAQNSSVPNGNSFILRVRSEGDTHNGTPNSRLSSSSSQQAGTTELDLMQLKEIEGRSKLLGKLSEANQYISHLQYELQLKEDSLTDTGKELSAMEMELQVLIDMAQEISGQIIKPGSRKINGLDLHSYLVARLEEMQKVLHERIKDAKQVQTRSIDLVYCGKAEDVQVMGSFDGWTRGKRLSPAGSGTSNKFTTTIDLRPGRYEIKFLVDGEYQMSPDLPTVGEGLVMNNLLVVERF</sequence>
<dbReference type="PaxDb" id="3218-PP1S21_309V6.1"/>
<reference evidence="4" key="3">
    <citation type="submission" date="2020-12" db="UniProtKB">
        <authorList>
            <consortium name="EnsemblPlants"/>
        </authorList>
    </citation>
    <scope>IDENTIFICATION</scope>
</reference>
<dbReference type="OrthoDB" id="531008at2759"/>
<evidence type="ECO:0000313" key="3">
    <source>
        <dbReference type="EMBL" id="PNR62867.1"/>
    </source>
</evidence>
<dbReference type="CDD" id="cd02859">
    <property type="entry name" value="E_set_AMPKbeta_like_N"/>
    <property type="match status" value="1"/>
</dbReference>
<name>A0A2K1LA12_PHYPA</name>
<dbReference type="Proteomes" id="UP000006727">
    <property type="component" value="Chromosome 1"/>
</dbReference>
<dbReference type="Gene3D" id="2.60.40.10">
    <property type="entry name" value="Immunoglobulins"/>
    <property type="match status" value="1"/>
</dbReference>
<evidence type="ECO:0000313" key="5">
    <source>
        <dbReference type="Proteomes" id="UP000006727"/>
    </source>
</evidence>
<dbReference type="Gramene" id="Pp3c1_28320V3.1">
    <property type="protein sequence ID" value="Pp3c1_28320V3.1"/>
    <property type="gene ID" value="Pp3c1_28320"/>
</dbReference>
<proteinExistence type="predicted"/>
<dbReference type="KEGG" id="ppp:112289780"/>
<protein>
    <recommendedName>
        <fullName evidence="2">AMP-activated protein kinase glycogen-binding domain-containing protein</fullName>
    </recommendedName>
</protein>
<feature type="region of interest" description="Disordered" evidence="1">
    <location>
        <begin position="88"/>
        <end position="110"/>
    </location>
</feature>
<dbReference type="PANTHER" id="PTHR47342">
    <property type="entry name" value="PROTEIN PTST, CHLOROPLASTIC"/>
    <property type="match status" value="1"/>
</dbReference>
<dbReference type="RefSeq" id="XP_024391127.1">
    <property type="nucleotide sequence ID" value="XM_024535359.2"/>
</dbReference>
<dbReference type="EnsemblPlants" id="Pp3c1_28320V3.2">
    <property type="protein sequence ID" value="Pp3c1_28320V3.2"/>
    <property type="gene ID" value="Pp3c1_28320"/>
</dbReference>
<organism evidence="3">
    <name type="scientific">Physcomitrium patens</name>
    <name type="common">Spreading-leaved earth moss</name>
    <name type="synonym">Physcomitrella patens</name>
    <dbReference type="NCBI Taxonomy" id="3218"/>
    <lineage>
        <taxon>Eukaryota</taxon>
        <taxon>Viridiplantae</taxon>
        <taxon>Streptophyta</taxon>
        <taxon>Embryophyta</taxon>
        <taxon>Bryophyta</taxon>
        <taxon>Bryophytina</taxon>
        <taxon>Bryopsida</taxon>
        <taxon>Funariidae</taxon>
        <taxon>Funariales</taxon>
        <taxon>Funariaceae</taxon>
        <taxon>Physcomitrium</taxon>
    </lineage>
</organism>
<evidence type="ECO:0000313" key="4">
    <source>
        <dbReference type="EnsemblPlants" id="Pp3c1_28320V3.1"/>
    </source>
</evidence>
<accession>A0A2K1LA12</accession>
<dbReference type="PANTHER" id="PTHR47342:SF1">
    <property type="entry name" value="PROTEIN PTST, CHLOROPLASTIC"/>
    <property type="match status" value="1"/>
</dbReference>
<gene>
    <name evidence="4" type="primary">LOC112289780</name>
    <name evidence="3" type="ORF">PHYPA_001291</name>
</gene>
<dbReference type="InterPro" id="IPR013783">
    <property type="entry name" value="Ig-like_fold"/>
</dbReference>
<feature type="domain" description="AMP-activated protein kinase glycogen-binding" evidence="2">
    <location>
        <begin position="225"/>
        <end position="303"/>
    </location>
</feature>
<reference evidence="3 5" key="1">
    <citation type="journal article" date="2008" name="Science">
        <title>The Physcomitrella genome reveals evolutionary insights into the conquest of land by plants.</title>
        <authorList>
            <person name="Rensing S."/>
            <person name="Lang D."/>
            <person name="Zimmer A."/>
            <person name="Terry A."/>
            <person name="Salamov A."/>
            <person name="Shapiro H."/>
            <person name="Nishiyama T."/>
            <person name="Perroud P.-F."/>
            <person name="Lindquist E."/>
            <person name="Kamisugi Y."/>
            <person name="Tanahashi T."/>
            <person name="Sakakibara K."/>
            <person name="Fujita T."/>
            <person name="Oishi K."/>
            <person name="Shin-I T."/>
            <person name="Kuroki Y."/>
            <person name="Toyoda A."/>
            <person name="Suzuki Y."/>
            <person name="Hashimoto A."/>
            <person name="Yamaguchi K."/>
            <person name="Sugano A."/>
            <person name="Kohara Y."/>
            <person name="Fujiyama A."/>
            <person name="Anterola A."/>
            <person name="Aoki S."/>
            <person name="Ashton N."/>
            <person name="Barbazuk W.B."/>
            <person name="Barker E."/>
            <person name="Bennetzen J."/>
            <person name="Bezanilla M."/>
            <person name="Blankenship R."/>
            <person name="Cho S.H."/>
            <person name="Dutcher S."/>
            <person name="Estelle M."/>
            <person name="Fawcett J.A."/>
            <person name="Gundlach H."/>
            <person name="Hanada K."/>
            <person name="Heyl A."/>
            <person name="Hicks K.A."/>
            <person name="Hugh J."/>
            <person name="Lohr M."/>
            <person name="Mayer K."/>
            <person name="Melkozernov A."/>
            <person name="Murata T."/>
            <person name="Nelson D."/>
            <person name="Pils B."/>
            <person name="Prigge M."/>
            <person name="Reiss B."/>
            <person name="Renner T."/>
            <person name="Rombauts S."/>
            <person name="Rushton P."/>
            <person name="Sanderfoot A."/>
            <person name="Schween G."/>
            <person name="Shiu S.-H."/>
            <person name="Stueber K."/>
            <person name="Theodoulou F.L."/>
            <person name="Tu H."/>
            <person name="Van de Peer Y."/>
            <person name="Verrier P.J."/>
            <person name="Waters E."/>
            <person name="Wood A."/>
            <person name="Yang L."/>
            <person name="Cove D."/>
            <person name="Cuming A."/>
            <person name="Hasebe M."/>
            <person name="Lucas S."/>
            <person name="Mishler D.B."/>
            <person name="Reski R."/>
            <person name="Grigoriev I."/>
            <person name="Quatrano R.S."/>
            <person name="Boore J.L."/>
        </authorList>
    </citation>
    <scope>NUCLEOTIDE SEQUENCE [LARGE SCALE GENOMIC DNA]</scope>
    <source>
        <strain evidence="4 5">cv. Gransden 2004</strain>
    </source>
</reference>
<evidence type="ECO:0000256" key="1">
    <source>
        <dbReference type="SAM" id="MobiDB-lite"/>
    </source>
</evidence>
<dbReference type="Pfam" id="PF16561">
    <property type="entry name" value="AMPK1_CBM"/>
    <property type="match status" value="1"/>
</dbReference>
<dbReference type="InterPro" id="IPR014756">
    <property type="entry name" value="Ig_E-set"/>
</dbReference>
<keyword evidence="5" id="KW-1185">Reference proteome</keyword>
<dbReference type="SUPFAM" id="SSF81296">
    <property type="entry name" value="E set domains"/>
    <property type="match status" value="1"/>
</dbReference>
<dbReference type="EnsemblPlants" id="Pp3c1_28320V3.1">
    <property type="protein sequence ID" value="Pp3c1_28320V3.1"/>
    <property type="gene ID" value="Pp3c1_28320"/>
</dbReference>